<feature type="transmembrane region" description="Helical" evidence="1">
    <location>
        <begin position="99"/>
        <end position="117"/>
    </location>
</feature>
<dbReference type="Proteomes" id="UP001652661">
    <property type="component" value="Chromosome 2R"/>
</dbReference>
<evidence type="ECO:0000313" key="2">
    <source>
        <dbReference type="Proteomes" id="UP001652661"/>
    </source>
</evidence>
<dbReference type="OrthoDB" id="7858086at2759"/>
<name>A0A6P4I6C5_DROKI</name>
<evidence type="ECO:0000313" key="3">
    <source>
        <dbReference type="RefSeq" id="XP_017024468.1"/>
    </source>
</evidence>
<feature type="transmembrane region" description="Helical" evidence="1">
    <location>
        <begin position="12"/>
        <end position="32"/>
    </location>
</feature>
<sequence>MLRSMKAKHVRMVIAGLSLIVSIIILGTIPTWVESQKCWEICVWNHVCLLQILGGVFLFVGSLKNNYWLFLPWLVSSCIFIYTLLYKSVLYWYHLEGRILMVVPLLQTIAGFWCYFVDDVFQDFLLWHGQGHHINLSN</sequence>
<organism evidence="2 3">
    <name type="scientific">Drosophila kikkawai</name>
    <name type="common">Fruit fly</name>
    <dbReference type="NCBI Taxonomy" id="30033"/>
    <lineage>
        <taxon>Eukaryota</taxon>
        <taxon>Metazoa</taxon>
        <taxon>Ecdysozoa</taxon>
        <taxon>Arthropoda</taxon>
        <taxon>Hexapoda</taxon>
        <taxon>Insecta</taxon>
        <taxon>Pterygota</taxon>
        <taxon>Neoptera</taxon>
        <taxon>Endopterygota</taxon>
        <taxon>Diptera</taxon>
        <taxon>Brachycera</taxon>
        <taxon>Muscomorpha</taxon>
        <taxon>Ephydroidea</taxon>
        <taxon>Drosophilidae</taxon>
        <taxon>Drosophila</taxon>
        <taxon>Sophophora</taxon>
    </lineage>
</organism>
<dbReference type="AlphaFoldDB" id="A0A6P4I6C5"/>
<reference evidence="2" key="1">
    <citation type="submission" date="2025-05" db="UniProtKB">
        <authorList>
            <consortium name="RefSeq"/>
        </authorList>
    </citation>
    <scope>NUCLEOTIDE SEQUENCE [LARGE SCALE GENOMIC DNA]</scope>
    <source>
        <strain evidence="2">14028-0561.14</strain>
    </source>
</reference>
<reference evidence="3" key="2">
    <citation type="submission" date="2025-08" db="UniProtKB">
        <authorList>
            <consortium name="RefSeq"/>
        </authorList>
    </citation>
    <scope>IDENTIFICATION</scope>
    <source>
        <strain evidence="3">14028-0561.14</strain>
        <tissue evidence="3">Whole fly</tissue>
    </source>
</reference>
<feature type="transmembrane region" description="Helical" evidence="1">
    <location>
        <begin position="44"/>
        <end position="63"/>
    </location>
</feature>
<gene>
    <name evidence="3" type="primary">LOC108076234</name>
</gene>
<proteinExistence type="predicted"/>
<accession>A0A6P4I6C5</accession>
<dbReference type="RefSeq" id="XP_017024468.1">
    <property type="nucleotide sequence ID" value="XM_017168979.2"/>
</dbReference>
<dbReference type="GeneID" id="108076234"/>
<keyword evidence="1" id="KW-0812">Transmembrane</keyword>
<keyword evidence="1" id="KW-1133">Transmembrane helix</keyword>
<protein>
    <submittedName>
        <fullName evidence="3">Uncharacterized protein</fullName>
    </submittedName>
</protein>
<evidence type="ECO:0000256" key="1">
    <source>
        <dbReference type="SAM" id="Phobius"/>
    </source>
</evidence>
<keyword evidence="2" id="KW-1185">Reference proteome</keyword>
<keyword evidence="1" id="KW-0472">Membrane</keyword>
<feature type="transmembrane region" description="Helical" evidence="1">
    <location>
        <begin position="70"/>
        <end position="93"/>
    </location>
</feature>